<evidence type="ECO:0000313" key="3">
    <source>
        <dbReference type="Proteomes" id="UP000500892"/>
    </source>
</evidence>
<dbReference type="EMBL" id="CP051772">
    <property type="protein sequence ID" value="QJF00615.1"/>
    <property type="molecule type" value="Genomic_DNA"/>
</dbReference>
<reference evidence="2 3" key="1">
    <citation type="submission" date="2020-04" db="EMBL/GenBank/DDBJ databases">
        <title>Mesorhizobium japonicum R7A epigenetic regulation of quorum sensing and ICE transfer.</title>
        <authorList>
            <person name="Ramsay J.P."/>
            <person name="Colombi E."/>
            <person name="Perry B.J."/>
            <person name="Staltari A."/>
        </authorList>
    </citation>
    <scope>NUCLEOTIDE SEQUENCE [LARGE SCALE GENOMIC DNA]</scope>
    <source>
        <strain evidence="2 3">R7A</strain>
    </source>
</reference>
<dbReference type="Proteomes" id="UP000500892">
    <property type="component" value="Chromosome"/>
</dbReference>
<name>A0ABX6MMP6_9HYPH</name>
<keyword evidence="1" id="KW-0732">Signal</keyword>
<dbReference type="RefSeq" id="WP_065141573.1">
    <property type="nucleotide sequence ID" value="NZ_CP033366.1"/>
</dbReference>
<accession>A0ABX6MMP6</accession>
<gene>
    <name evidence="2" type="ORF">R7A2020_06530</name>
</gene>
<sequence length="333" mass="38278">MRIIQVVLILLSFLFMTNANADEIEDREGIRGTVRVAFLDGNFKKLDAIAEEYRDSKARTASGLWKLTTFYSTFDILAWYPTYGEQSLDRFEQQAKKWIDEAPESKSAYIAYAILLYRHAFFVRGNGYASSVAPENWPVFRKYLNEAHRQLAASKAFASSDPHWYATMLNVATGEYWPEPEFDALLDEAAGREPYYYEIYFAAIIRKAPQWGGSLDDVAELIDHAVQLTKPQDGVGFYARGYWYAMDQYLGRKMFRDSQTYWAKIKAGFEDLVKQYPDEWNLNAYARFACISLDAEATHRAFIRLDGRIIREAWDSDDMAGGCEAFSSDESSK</sequence>
<dbReference type="GeneID" id="66681612"/>
<evidence type="ECO:0000256" key="1">
    <source>
        <dbReference type="SAM" id="SignalP"/>
    </source>
</evidence>
<feature type="chain" id="PRO_5046169446" evidence="1">
    <location>
        <begin position="22"/>
        <end position="333"/>
    </location>
</feature>
<protein>
    <submittedName>
        <fullName evidence="2">DUF4034 domain-containing protein</fullName>
    </submittedName>
</protein>
<organism evidence="2 3">
    <name type="scientific">Mesorhizobium japonicum R7A</name>
    <dbReference type="NCBI Taxonomy" id="935547"/>
    <lineage>
        <taxon>Bacteria</taxon>
        <taxon>Pseudomonadati</taxon>
        <taxon>Pseudomonadota</taxon>
        <taxon>Alphaproteobacteria</taxon>
        <taxon>Hyphomicrobiales</taxon>
        <taxon>Phyllobacteriaceae</taxon>
        <taxon>Mesorhizobium</taxon>
    </lineage>
</organism>
<feature type="signal peptide" evidence="1">
    <location>
        <begin position="1"/>
        <end position="21"/>
    </location>
</feature>
<proteinExistence type="predicted"/>
<keyword evidence="3" id="KW-1185">Reference proteome</keyword>
<evidence type="ECO:0000313" key="2">
    <source>
        <dbReference type="EMBL" id="QJF00615.1"/>
    </source>
</evidence>